<name>A0A1H5SS33_9FLAO</name>
<dbReference type="Gene3D" id="1.10.10.1390">
    <property type="entry name" value="ATP-dependent DNA helicase RecQ"/>
    <property type="match status" value="1"/>
</dbReference>
<dbReference type="InterPro" id="IPR003593">
    <property type="entry name" value="AAA+_ATPase"/>
</dbReference>
<reference evidence="3" key="1">
    <citation type="submission" date="2016-10" db="EMBL/GenBank/DDBJ databases">
        <authorList>
            <person name="Varghese N."/>
            <person name="Submissions S."/>
        </authorList>
    </citation>
    <scope>NUCLEOTIDE SEQUENCE [LARGE SCALE GENOMIC DNA]</scope>
    <source>
        <strain evidence="3">CGMCC 1.9230</strain>
    </source>
</reference>
<dbReference type="OrthoDB" id="9763659at2"/>
<evidence type="ECO:0000313" key="3">
    <source>
        <dbReference type="Proteomes" id="UP000236737"/>
    </source>
</evidence>
<dbReference type="GO" id="GO:0006281">
    <property type="term" value="P:DNA repair"/>
    <property type="evidence" value="ECO:0007669"/>
    <property type="project" value="InterPro"/>
</dbReference>
<proteinExistence type="predicted"/>
<dbReference type="SUPFAM" id="SSF52540">
    <property type="entry name" value="P-loop containing nucleoside triphosphate hydrolases"/>
    <property type="match status" value="2"/>
</dbReference>
<dbReference type="GO" id="GO:0003678">
    <property type="term" value="F:DNA helicase activity"/>
    <property type="evidence" value="ECO:0007669"/>
    <property type="project" value="InterPro"/>
</dbReference>
<dbReference type="AlphaFoldDB" id="A0A1H5SS33"/>
<dbReference type="PANTHER" id="PTHR47642">
    <property type="entry name" value="ATP-DEPENDENT DNA HELICASE"/>
    <property type="match status" value="1"/>
</dbReference>
<dbReference type="PANTHER" id="PTHR47642:SF7">
    <property type="entry name" value="ATP-DEPENDENT DNA HELICASE PIF1"/>
    <property type="match status" value="1"/>
</dbReference>
<dbReference type="GO" id="GO:0000723">
    <property type="term" value="P:telomere maintenance"/>
    <property type="evidence" value="ECO:0007669"/>
    <property type="project" value="InterPro"/>
</dbReference>
<dbReference type="Pfam" id="PF14493">
    <property type="entry name" value="HTH_40"/>
    <property type="match status" value="1"/>
</dbReference>
<gene>
    <name evidence="2" type="ORF">SAMN04488130_101420</name>
</gene>
<evidence type="ECO:0000313" key="2">
    <source>
        <dbReference type="EMBL" id="SEF53345.1"/>
    </source>
</evidence>
<sequence>MQTISEAASYTLQFINQTHRSVFLTGKAGTGKTTLLREIIQTTHKNTVVVAPTGIAALNAGGVTIHSMFQLPFGGFIPEFNVDSQFSESVKFESKDTLRRHFKMSGLKKSVIRNMELLIIDEVSMLRADLLDAMDYMMQTVRKRNTPFGGVQVLFIGDLLQLPPVIRDEEWRTLRNYYKGKFFFHSHVVQQNPPLYIELSKIFRQTDDKFIAVLNNLRNNQISQEDIQALNQYVKPDFDLKANKGYITLTTHNVKADTMNAQALEDLVGKEVTYNPEIVGDFPDKIFPVEEHLKLKIGAQVMFVKNDLSFDKNYFNGKMGVIKSLSSHEILVHFPEENKTIEVEKYEWQNIRYKIDETTKEVAEEVLGTFVHYPIKLAWAITVHKSQGLTFDKAALDVSQVFLPGQAYVALSRLRSLEGLILLSPLRMNGISNDQDVMDYSLNKASDELLKNALHFETKNFIHNYLINTFDWQDLAQEWRNHKYSYNDKSEISEKSKHAVWAKKQTEVIEQLLDPSKKFISQLNKLFGQETVDLNHVSERIQAAFGYFLKPMDDLVFEILWKIEEVKRIKKVKAFYDELIILEELQTKAVLRLMKAKLLIETVVSGETISKEKLTSAEIKQYITKKTDAIREEFKNVNVTLIDDEKDVERYTSKKSKTAIPKKSTVQETYELWVEKKSIEDIATIRVLTKQTIYSHFVKLIQTKAVSISEVLPEDKMQDLATAFAGYKEESLNTLMEKHGHKFSWEEARMYKASLN</sequence>
<dbReference type="InterPro" id="IPR010285">
    <property type="entry name" value="DNA_helicase_pif1-like_DEAD"/>
</dbReference>
<dbReference type="Gene3D" id="3.40.50.300">
    <property type="entry name" value="P-loop containing nucleotide triphosphate hydrolases"/>
    <property type="match status" value="1"/>
</dbReference>
<keyword evidence="3" id="KW-1185">Reference proteome</keyword>
<dbReference type="InterPro" id="IPR051055">
    <property type="entry name" value="PIF1_helicase"/>
</dbReference>
<dbReference type="Proteomes" id="UP000236737">
    <property type="component" value="Unassembled WGS sequence"/>
</dbReference>
<dbReference type="Gene3D" id="2.30.30.940">
    <property type="match status" value="1"/>
</dbReference>
<dbReference type="InterPro" id="IPR029491">
    <property type="entry name" value="Helicase_HTH"/>
</dbReference>
<evidence type="ECO:0000259" key="1">
    <source>
        <dbReference type="SMART" id="SM00382"/>
    </source>
</evidence>
<dbReference type="EMBL" id="FNVP01000001">
    <property type="protein sequence ID" value="SEF53345.1"/>
    <property type="molecule type" value="Genomic_DNA"/>
</dbReference>
<feature type="domain" description="AAA+ ATPase" evidence="1">
    <location>
        <begin position="18"/>
        <end position="182"/>
    </location>
</feature>
<dbReference type="RefSeq" id="WP_103998544.1">
    <property type="nucleotide sequence ID" value="NZ_FNVP01000001.1"/>
</dbReference>
<protein>
    <submittedName>
        <fullName evidence="2">Helix-turn-helix domain-containing protein</fullName>
    </submittedName>
</protein>
<accession>A0A1H5SS33</accession>
<dbReference type="InterPro" id="IPR027417">
    <property type="entry name" value="P-loop_NTPase"/>
</dbReference>
<dbReference type="CDD" id="cd18809">
    <property type="entry name" value="SF1_C_RecD"/>
    <property type="match status" value="1"/>
</dbReference>
<dbReference type="FunFam" id="3.40.50.300:FF:001498">
    <property type="entry name" value="ATP-dependent DNA helicase"/>
    <property type="match status" value="1"/>
</dbReference>
<organism evidence="2 3">
    <name type="scientific">Flavobacterium urumqiense</name>
    <dbReference type="NCBI Taxonomy" id="935224"/>
    <lineage>
        <taxon>Bacteria</taxon>
        <taxon>Pseudomonadati</taxon>
        <taxon>Bacteroidota</taxon>
        <taxon>Flavobacteriia</taxon>
        <taxon>Flavobacteriales</taxon>
        <taxon>Flavobacteriaceae</taxon>
        <taxon>Flavobacterium</taxon>
    </lineage>
</organism>
<dbReference type="SMART" id="SM00382">
    <property type="entry name" value="AAA"/>
    <property type="match status" value="1"/>
</dbReference>
<dbReference type="Pfam" id="PF05970">
    <property type="entry name" value="PIF1"/>
    <property type="match status" value="1"/>
</dbReference>